<organism evidence="1">
    <name type="scientific">Arion vulgaris</name>
    <dbReference type="NCBI Taxonomy" id="1028688"/>
    <lineage>
        <taxon>Eukaryota</taxon>
        <taxon>Metazoa</taxon>
        <taxon>Spiralia</taxon>
        <taxon>Lophotrochozoa</taxon>
        <taxon>Mollusca</taxon>
        <taxon>Gastropoda</taxon>
        <taxon>Heterobranchia</taxon>
        <taxon>Euthyneura</taxon>
        <taxon>Panpulmonata</taxon>
        <taxon>Eupulmonata</taxon>
        <taxon>Stylommatophora</taxon>
        <taxon>Helicina</taxon>
        <taxon>Arionoidea</taxon>
        <taxon>Arionidae</taxon>
        <taxon>Arion</taxon>
    </lineage>
</organism>
<accession>A0A0B6Z8V4</accession>
<reference evidence="1" key="1">
    <citation type="submission" date="2014-12" db="EMBL/GenBank/DDBJ databases">
        <title>Insight into the proteome of Arion vulgaris.</title>
        <authorList>
            <person name="Aradska J."/>
            <person name="Bulat T."/>
            <person name="Smidak R."/>
            <person name="Sarate P."/>
            <person name="Gangsoo J."/>
            <person name="Sialana F."/>
            <person name="Bilban M."/>
            <person name="Lubec G."/>
        </authorList>
    </citation>
    <scope>NUCLEOTIDE SEQUENCE</scope>
    <source>
        <tissue evidence="1">Skin</tissue>
    </source>
</reference>
<proteinExistence type="predicted"/>
<gene>
    <name evidence="1" type="primary">ORF51554</name>
</gene>
<dbReference type="EMBL" id="HACG01017511">
    <property type="protein sequence ID" value="CEK64376.1"/>
    <property type="molecule type" value="Transcribed_RNA"/>
</dbReference>
<evidence type="ECO:0000313" key="1">
    <source>
        <dbReference type="EMBL" id="CEK64376.1"/>
    </source>
</evidence>
<feature type="non-terminal residue" evidence="1">
    <location>
        <position position="79"/>
    </location>
</feature>
<sequence length="79" mass="8952">MCYIRLLSSPYNSQWSTSLPMLASKAWIVVELRMNNGEILLSLGNLLLNEGTKLDDESIQRFNFFHALSRTVRHGGSPL</sequence>
<name>A0A0B6Z8V4_9EUPU</name>
<dbReference type="AlphaFoldDB" id="A0A0B6Z8V4"/>
<protein>
    <submittedName>
        <fullName evidence="1">Uncharacterized protein</fullName>
    </submittedName>
</protein>